<keyword evidence="3" id="KW-1185">Reference proteome</keyword>
<evidence type="ECO:0000256" key="1">
    <source>
        <dbReference type="SAM" id="MobiDB-lite"/>
    </source>
</evidence>
<name>A0A9X1Y647_9PROT</name>
<evidence type="ECO:0000313" key="3">
    <source>
        <dbReference type="Proteomes" id="UP001139516"/>
    </source>
</evidence>
<feature type="region of interest" description="Disordered" evidence="1">
    <location>
        <begin position="50"/>
        <end position="88"/>
    </location>
</feature>
<dbReference type="AlphaFoldDB" id="A0A9X1Y647"/>
<sequence>MSENTNGTGKPAGSRTRTWRPGFVKGKPWDPANIGVVKGYPKTEEEWQARRERQIQHAKRLHARGGFTRAGVPDGWSGRKEELEEKRADAREKARQALAALLRRNEVPSDDERAHLALEYLMAVVLCDAETVENRAVAARIVLTFTKDRAPRRKEDALLKAEELIAELREV</sequence>
<comment type="caution">
    <text evidence="2">The sequence shown here is derived from an EMBL/GenBank/DDBJ whole genome shotgun (WGS) entry which is preliminary data.</text>
</comment>
<proteinExistence type="predicted"/>
<accession>A0A9X1Y647</accession>
<evidence type="ECO:0000313" key="2">
    <source>
        <dbReference type="EMBL" id="MCK8784173.1"/>
    </source>
</evidence>
<feature type="region of interest" description="Disordered" evidence="1">
    <location>
        <begin position="1"/>
        <end position="36"/>
    </location>
</feature>
<gene>
    <name evidence="2" type="ORF">M0638_07260</name>
</gene>
<dbReference type="RefSeq" id="WP_248666298.1">
    <property type="nucleotide sequence ID" value="NZ_JALPRX010000026.1"/>
</dbReference>
<reference evidence="2" key="1">
    <citation type="submission" date="2022-04" db="EMBL/GenBank/DDBJ databases">
        <title>Roseomonas acroporae sp. nov., isolated from coral Acropora digitifera.</title>
        <authorList>
            <person name="Sun H."/>
        </authorList>
    </citation>
    <scope>NUCLEOTIDE SEQUENCE</scope>
    <source>
        <strain evidence="2">NAR14</strain>
    </source>
</reference>
<protein>
    <submittedName>
        <fullName evidence="2">Uncharacterized protein</fullName>
    </submittedName>
</protein>
<dbReference type="Proteomes" id="UP001139516">
    <property type="component" value="Unassembled WGS sequence"/>
</dbReference>
<dbReference type="EMBL" id="JALPRX010000026">
    <property type="protein sequence ID" value="MCK8784173.1"/>
    <property type="molecule type" value="Genomic_DNA"/>
</dbReference>
<organism evidence="2 3">
    <name type="scientific">Roseomonas acroporae</name>
    <dbReference type="NCBI Taxonomy" id="2937791"/>
    <lineage>
        <taxon>Bacteria</taxon>
        <taxon>Pseudomonadati</taxon>
        <taxon>Pseudomonadota</taxon>
        <taxon>Alphaproteobacteria</taxon>
        <taxon>Acetobacterales</taxon>
        <taxon>Roseomonadaceae</taxon>
        <taxon>Roseomonas</taxon>
    </lineage>
</organism>
<feature type="compositionally biased region" description="Basic and acidic residues" evidence="1">
    <location>
        <begin position="77"/>
        <end position="88"/>
    </location>
</feature>